<dbReference type="PANTHER" id="PTHR31435">
    <property type="entry name" value="PROTEIN NATD1"/>
    <property type="match status" value="1"/>
</dbReference>
<evidence type="ECO:0000313" key="3">
    <source>
        <dbReference type="Proteomes" id="UP000240572"/>
    </source>
</evidence>
<gene>
    <name evidence="2" type="ORF">B0I18_102340</name>
</gene>
<dbReference type="InterPro" id="IPR016181">
    <property type="entry name" value="Acyl_CoA_acyltransferase"/>
</dbReference>
<dbReference type="InterPro" id="IPR045057">
    <property type="entry name" value="Gcn5-rel_NAT"/>
</dbReference>
<proteinExistence type="predicted"/>
<dbReference type="Gene3D" id="3.40.630.30">
    <property type="match status" value="1"/>
</dbReference>
<accession>A0A2P8D815</accession>
<feature type="domain" description="N-acetyltransferase" evidence="1">
    <location>
        <begin position="11"/>
        <end position="96"/>
    </location>
</feature>
<reference evidence="2 3" key="1">
    <citation type="submission" date="2018-03" db="EMBL/GenBank/DDBJ databases">
        <title>Genomic Encyclopedia of Type Strains, Phase III (KMG-III): the genomes of soil and plant-associated and newly described type strains.</title>
        <authorList>
            <person name="Whitman W."/>
        </authorList>
    </citation>
    <scope>NUCLEOTIDE SEQUENCE [LARGE SCALE GENOMIC DNA]</scope>
    <source>
        <strain evidence="2 3">CGMCC 1.12700</strain>
    </source>
</reference>
<organism evidence="2 3">
    <name type="scientific">Taibaiella chishuiensis</name>
    <dbReference type="NCBI Taxonomy" id="1434707"/>
    <lineage>
        <taxon>Bacteria</taxon>
        <taxon>Pseudomonadati</taxon>
        <taxon>Bacteroidota</taxon>
        <taxon>Chitinophagia</taxon>
        <taxon>Chitinophagales</taxon>
        <taxon>Chitinophagaceae</taxon>
        <taxon>Taibaiella</taxon>
    </lineage>
</organism>
<dbReference type="PROSITE" id="PS51729">
    <property type="entry name" value="GNAT_YJDJ"/>
    <property type="match status" value="1"/>
</dbReference>
<dbReference type="AlphaFoldDB" id="A0A2P8D815"/>
<keyword evidence="3" id="KW-1185">Reference proteome</keyword>
<dbReference type="OrthoDB" id="1120671at2"/>
<sequence>MSIDYNALTLNDNINEHRFEMPVGEHIAFLEYRDKPEYIALIHTEVPEALEGQGIAAILVEKVLTFIREKGKKILPLCTYVQHYLSKHPEWNDLVH</sequence>
<dbReference type="RefSeq" id="WP_106522379.1">
    <property type="nucleotide sequence ID" value="NZ_PYGD01000002.1"/>
</dbReference>
<dbReference type="Pfam" id="PF14542">
    <property type="entry name" value="Acetyltransf_CG"/>
    <property type="match status" value="1"/>
</dbReference>
<evidence type="ECO:0000313" key="2">
    <source>
        <dbReference type="EMBL" id="PSK93370.1"/>
    </source>
</evidence>
<evidence type="ECO:0000259" key="1">
    <source>
        <dbReference type="PROSITE" id="PS51729"/>
    </source>
</evidence>
<comment type="caution">
    <text evidence="2">The sequence shown here is derived from an EMBL/GenBank/DDBJ whole genome shotgun (WGS) entry which is preliminary data.</text>
</comment>
<dbReference type="Proteomes" id="UP000240572">
    <property type="component" value="Unassembled WGS sequence"/>
</dbReference>
<dbReference type="PANTHER" id="PTHR31435:SF10">
    <property type="entry name" value="BSR4717 PROTEIN"/>
    <property type="match status" value="1"/>
</dbReference>
<dbReference type="InterPro" id="IPR031165">
    <property type="entry name" value="GNAT_YJDJ"/>
</dbReference>
<protein>
    <recommendedName>
        <fullName evidence="1">N-acetyltransferase domain-containing protein</fullName>
    </recommendedName>
</protein>
<name>A0A2P8D815_9BACT</name>
<dbReference type="SUPFAM" id="SSF55729">
    <property type="entry name" value="Acyl-CoA N-acyltransferases (Nat)"/>
    <property type="match status" value="1"/>
</dbReference>
<dbReference type="EMBL" id="PYGD01000002">
    <property type="protein sequence ID" value="PSK93370.1"/>
    <property type="molecule type" value="Genomic_DNA"/>
</dbReference>